<proteinExistence type="predicted"/>
<accession>E5Y206</accession>
<keyword evidence="1" id="KW-1133">Transmembrane helix</keyword>
<reference evidence="3 4" key="1">
    <citation type="submission" date="2010-10" db="EMBL/GenBank/DDBJ databases">
        <authorList>
            <consortium name="The Broad Institute Genome Sequencing Platform"/>
            <person name="Ward D."/>
            <person name="Earl A."/>
            <person name="Feldgarden M."/>
            <person name="Young S.K."/>
            <person name="Gargeya S."/>
            <person name="Zeng Q."/>
            <person name="Alvarado L."/>
            <person name="Berlin A."/>
            <person name="Bochicchio J."/>
            <person name="Chapman S.B."/>
            <person name="Chen Z."/>
            <person name="Freedman E."/>
            <person name="Gellesch M."/>
            <person name="Goldberg J."/>
            <person name="Griggs A."/>
            <person name="Gujja S."/>
            <person name="Heilman E."/>
            <person name="Heiman D."/>
            <person name="Howarth C."/>
            <person name="Mehta T."/>
            <person name="Neiman D."/>
            <person name="Pearson M."/>
            <person name="Roberts A."/>
            <person name="Saif S."/>
            <person name="Shea T."/>
            <person name="Shenoy N."/>
            <person name="Sisk P."/>
            <person name="Stolte C."/>
            <person name="Sykes S."/>
            <person name="White J."/>
            <person name="Yandava C."/>
            <person name="Allen-Vercoe E."/>
            <person name="Sibley C."/>
            <person name="Ambrose C.E."/>
            <person name="Strauss J."/>
            <person name="Daigneault M."/>
            <person name="Haas B."/>
            <person name="Nusbaum C."/>
            <person name="Birren B."/>
        </authorList>
    </citation>
    <scope>NUCLEOTIDE SEQUENCE [LARGE SCALE GENOMIC DNA]</scope>
    <source>
        <strain evidence="3 4">3_1_6</strain>
    </source>
</reference>
<evidence type="ECO:0000259" key="2">
    <source>
        <dbReference type="Pfam" id="PF07331"/>
    </source>
</evidence>
<feature type="transmembrane region" description="Helical" evidence="1">
    <location>
        <begin position="117"/>
        <end position="135"/>
    </location>
</feature>
<comment type="caution">
    <text evidence="3">The sequence shown here is derived from an EMBL/GenBank/DDBJ whole genome shotgun (WGS) entry which is preliminary data.</text>
</comment>
<dbReference type="RefSeq" id="WP_016360916.1">
    <property type="nucleotide sequence ID" value="NZ_KE150239.1"/>
</dbReference>
<dbReference type="GeneID" id="78086997"/>
<gene>
    <name evidence="3" type="ORF">HMPREF0179_00215</name>
</gene>
<feature type="transmembrane region" description="Helical" evidence="1">
    <location>
        <begin position="81"/>
        <end position="111"/>
    </location>
</feature>
<keyword evidence="1" id="KW-0812">Transmembrane</keyword>
<feature type="domain" description="DUF1468" evidence="2">
    <location>
        <begin position="8"/>
        <end position="144"/>
    </location>
</feature>
<evidence type="ECO:0000313" key="3">
    <source>
        <dbReference type="EMBL" id="EFV45952.2"/>
    </source>
</evidence>
<evidence type="ECO:0000256" key="1">
    <source>
        <dbReference type="SAM" id="Phobius"/>
    </source>
</evidence>
<dbReference type="InterPro" id="IPR009936">
    <property type="entry name" value="DUF1468"/>
</dbReference>
<name>E5Y206_BILW3</name>
<evidence type="ECO:0000313" key="4">
    <source>
        <dbReference type="Proteomes" id="UP000006034"/>
    </source>
</evidence>
<dbReference type="AlphaFoldDB" id="E5Y206"/>
<dbReference type="EMBL" id="ADCP02000002">
    <property type="protein sequence ID" value="EFV45952.2"/>
    <property type="molecule type" value="Genomic_DNA"/>
</dbReference>
<dbReference type="HOGENOM" id="CLU_1718779_0_0_7"/>
<organism evidence="3 4">
    <name type="scientific">Bilophila wadsworthia (strain 3_1_6)</name>
    <dbReference type="NCBI Taxonomy" id="563192"/>
    <lineage>
        <taxon>Bacteria</taxon>
        <taxon>Pseudomonadati</taxon>
        <taxon>Thermodesulfobacteriota</taxon>
        <taxon>Desulfovibrionia</taxon>
        <taxon>Desulfovibrionales</taxon>
        <taxon>Desulfovibrionaceae</taxon>
        <taxon>Bilophila</taxon>
    </lineage>
</organism>
<keyword evidence="4" id="KW-1185">Reference proteome</keyword>
<dbReference type="STRING" id="563192.HMPREF0179_00215"/>
<protein>
    <recommendedName>
        <fullName evidence="2">DUF1468 domain-containing protein</fullName>
    </recommendedName>
</protein>
<keyword evidence="1" id="KW-0472">Membrane</keyword>
<feature type="transmembrane region" description="Helical" evidence="1">
    <location>
        <begin position="42"/>
        <end position="60"/>
    </location>
</feature>
<dbReference type="Pfam" id="PF07331">
    <property type="entry name" value="TctB"/>
    <property type="match status" value="1"/>
</dbReference>
<dbReference type="Proteomes" id="UP000006034">
    <property type="component" value="Unassembled WGS sequence"/>
</dbReference>
<sequence>MLLSGRTALGLLFLGIGALLLRETYAVDVGAFAVPGEMGTMTYPRILLFGWIGLSILYLLNPGKPFNAHDLRASLPGVSKVVASIAVYIILFATVGLPLGTFLFLLLFFSLMRYRDIRRMISFALLGAGLTWLVFEKILGVVVPQPFWVGLF</sequence>
<reference evidence="3 4" key="2">
    <citation type="submission" date="2013-04" db="EMBL/GenBank/DDBJ databases">
        <title>The Genome Sequence of Bilophila wadsworthia 3_1_6.</title>
        <authorList>
            <consortium name="The Broad Institute Genomics Platform"/>
            <person name="Earl A."/>
            <person name="Ward D."/>
            <person name="Feldgarden M."/>
            <person name="Gevers D."/>
            <person name="Sibley C."/>
            <person name="Strauss J."/>
            <person name="Allen-Vercoe E."/>
            <person name="Walker B."/>
            <person name="Young S."/>
            <person name="Zeng Q."/>
            <person name="Gargeya S."/>
            <person name="Fitzgerald M."/>
            <person name="Haas B."/>
            <person name="Abouelleil A."/>
            <person name="Allen A.W."/>
            <person name="Alvarado L."/>
            <person name="Arachchi H.M."/>
            <person name="Berlin A.M."/>
            <person name="Chapman S.B."/>
            <person name="Gainer-Dewar J."/>
            <person name="Goldberg J."/>
            <person name="Griggs A."/>
            <person name="Gujja S."/>
            <person name="Hansen M."/>
            <person name="Howarth C."/>
            <person name="Imamovic A."/>
            <person name="Ireland A."/>
            <person name="Larimer J."/>
            <person name="McCowan C."/>
            <person name="Murphy C."/>
            <person name="Pearson M."/>
            <person name="Poon T.W."/>
            <person name="Priest M."/>
            <person name="Roberts A."/>
            <person name="Saif S."/>
            <person name="Shea T."/>
            <person name="Sisk P."/>
            <person name="Sykes S."/>
            <person name="Wortman J."/>
            <person name="Nusbaum C."/>
            <person name="Birren B."/>
        </authorList>
    </citation>
    <scope>NUCLEOTIDE SEQUENCE [LARGE SCALE GENOMIC DNA]</scope>
    <source>
        <strain evidence="3 4">3_1_6</strain>
    </source>
</reference>